<dbReference type="EMBL" id="FMHU01000001">
    <property type="protein sequence ID" value="SCL18065.1"/>
    <property type="molecule type" value="Genomic_DNA"/>
</dbReference>
<sequence length="58" mass="6373">MAVSYLRNTPITGKSYTTPVDATVCKHSVHAEIFSFRLVRALQPTGPGRRLVVAMPQC</sequence>
<evidence type="ECO:0000313" key="1">
    <source>
        <dbReference type="EMBL" id="SCL18065.1"/>
    </source>
</evidence>
<dbReference type="AlphaFoldDB" id="A0A1C6RM07"/>
<proteinExistence type="predicted"/>
<dbReference type="Proteomes" id="UP000198906">
    <property type="component" value="Unassembled WGS sequence"/>
</dbReference>
<name>A0A1C6RM07_9ACTN</name>
<accession>A0A1C6RM07</accession>
<gene>
    <name evidence="1" type="ORF">GA0074694_2224</name>
</gene>
<evidence type="ECO:0000313" key="2">
    <source>
        <dbReference type="Proteomes" id="UP000198906"/>
    </source>
</evidence>
<organism evidence="1 2">
    <name type="scientific">Micromonospora inyonensis</name>
    <dbReference type="NCBI Taxonomy" id="47866"/>
    <lineage>
        <taxon>Bacteria</taxon>
        <taxon>Bacillati</taxon>
        <taxon>Actinomycetota</taxon>
        <taxon>Actinomycetes</taxon>
        <taxon>Micromonosporales</taxon>
        <taxon>Micromonosporaceae</taxon>
        <taxon>Micromonospora</taxon>
    </lineage>
</organism>
<protein>
    <submittedName>
        <fullName evidence="1">Uncharacterized protein</fullName>
    </submittedName>
</protein>
<keyword evidence="2" id="KW-1185">Reference proteome</keyword>
<reference evidence="2" key="1">
    <citation type="submission" date="2016-06" db="EMBL/GenBank/DDBJ databases">
        <authorList>
            <person name="Varghese N."/>
        </authorList>
    </citation>
    <scope>NUCLEOTIDE SEQUENCE [LARGE SCALE GENOMIC DNA]</scope>
    <source>
        <strain evidence="2">DSM 46123</strain>
    </source>
</reference>